<comment type="caution">
    <text evidence="1">The sequence shown here is derived from an EMBL/GenBank/DDBJ whole genome shotgun (WGS) entry which is preliminary data.</text>
</comment>
<protein>
    <submittedName>
        <fullName evidence="1">Uncharacterized protein</fullName>
    </submittedName>
</protein>
<accession>A0A9Q4C6C9</accession>
<dbReference type="EMBL" id="RKLV01000016">
    <property type="protein sequence ID" value="MCX2820000.1"/>
    <property type="molecule type" value="Genomic_DNA"/>
</dbReference>
<reference evidence="1" key="1">
    <citation type="submission" date="2022-09" db="EMBL/GenBank/DDBJ databases">
        <title>Haloadaptaus new haloarchaeum isolated from saline soil.</title>
        <authorList>
            <person name="Duran-Viseras A."/>
            <person name="Sanchez-Porro C."/>
            <person name="Ventosa A."/>
        </authorList>
    </citation>
    <scope>NUCLEOTIDE SEQUENCE</scope>
    <source>
        <strain evidence="1">F3-133</strain>
    </source>
</reference>
<dbReference type="Proteomes" id="UP001149411">
    <property type="component" value="Unassembled WGS sequence"/>
</dbReference>
<keyword evidence="2" id="KW-1185">Reference proteome</keyword>
<proteinExistence type="predicted"/>
<evidence type="ECO:0000313" key="2">
    <source>
        <dbReference type="Proteomes" id="UP001149411"/>
    </source>
</evidence>
<name>A0A9Q4C6C9_9EURY</name>
<evidence type="ECO:0000313" key="1">
    <source>
        <dbReference type="EMBL" id="MCX2820000.1"/>
    </source>
</evidence>
<dbReference type="AlphaFoldDB" id="A0A9Q4C6C9"/>
<dbReference type="RefSeq" id="WP_266088784.1">
    <property type="nucleotide sequence ID" value="NZ_RKLV01000016.1"/>
</dbReference>
<sequence>MVKINVGEDTLEHIREMQEEQRKERRRRRNLLHIDESEMVEPAKKTLEERFLNDYDELTWFHEPSVQVRERDEDEAPAKVQENPDLIAVTEDRNGNNYIFIVELKKVLGNNKRSVHQSLLYYWSVMDGTEIKSGSKSRELTGTETIFTTIGYLTVTNQYYDEFFEWLINSLDLGSSDGFSNFYPPFQVNTDEINLYDHE</sequence>
<gene>
    <name evidence="1" type="ORF">EGH25_11635</name>
</gene>
<organism evidence="1 2">
    <name type="scientific">Halorutilus salinus</name>
    <dbReference type="NCBI Taxonomy" id="2487751"/>
    <lineage>
        <taxon>Archaea</taxon>
        <taxon>Methanobacteriati</taxon>
        <taxon>Methanobacteriota</taxon>
        <taxon>Stenosarchaea group</taxon>
        <taxon>Halobacteria</taxon>
        <taxon>Halorutilales</taxon>
        <taxon>Halorutilaceae</taxon>
        <taxon>Halorutilus</taxon>
    </lineage>
</organism>